<keyword evidence="6" id="KW-1185">Reference proteome</keyword>
<evidence type="ECO:0000256" key="3">
    <source>
        <dbReference type="ARBA" id="ARBA00023098"/>
    </source>
</evidence>
<dbReference type="PANTHER" id="PTHR38764">
    <property type="entry name" value="ACYL CARRIER PROTEIN PHOSPHODIESTERASE"/>
    <property type="match status" value="1"/>
</dbReference>
<keyword evidence="4" id="KW-0276">Fatty acid metabolism</keyword>
<dbReference type="STRING" id="314278.NB231_11949"/>
<comment type="caution">
    <text evidence="5">The sequence shown here is derived from an EMBL/GenBank/DDBJ whole genome shotgun (WGS) entry which is preliminary data.</text>
</comment>
<dbReference type="AlphaFoldDB" id="A4BPE7"/>
<dbReference type="eggNOG" id="COG3124">
    <property type="taxonomic scope" value="Bacteria"/>
</dbReference>
<name>A4BPE7_9GAMM</name>
<dbReference type="GO" id="GO:0006633">
    <property type="term" value="P:fatty acid biosynthetic process"/>
    <property type="evidence" value="ECO:0007669"/>
    <property type="project" value="UniProtKB-KW"/>
</dbReference>
<dbReference type="HOGENOM" id="CLU_099370_1_1_6"/>
<organism evidence="5 6">
    <name type="scientific">Nitrococcus mobilis Nb-231</name>
    <dbReference type="NCBI Taxonomy" id="314278"/>
    <lineage>
        <taxon>Bacteria</taxon>
        <taxon>Pseudomonadati</taxon>
        <taxon>Pseudomonadota</taxon>
        <taxon>Gammaproteobacteria</taxon>
        <taxon>Chromatiales</taxon>
        <taxon>Ectothiorhodospiraceae</taxon>
        <taxon>Nitrococcus</taxon>
    </lineage>
</organism>
<dbReference type="Pfam" id="PF04336">
    <property type="entry name" value="ACP_PD"/>
    <property type="match status" value="1"/>
</dbReference>
<evidence type="ECO:0000256" key="2">
    <source>
        <dbReference type="ARBA" id="ARBA00022801"/>
    </source>
</evidence>
<dbReference type="PIRSF" id="PIRSF011489">
    <property type="entry name" value="DUF479"/>
    <property type="match status" value="1"/>
</dbReference>
<dbReference type="PANTHER" id="PTHR38764:SF1">
    <property type="entry name" value="ACYL CARRIER PROTEIN PHOSPHODIESTERASE"/>
    <property type="match status" value="1"/>
</dbReference>
<dbReference type="Proteomes" id="UP000003374">
    <property type="component" value="Unassembled WGS sequence"/>
</dbReference>
<keyword evidence="2" id="KW-0378">Hydrolase</keyword>
<dbReference type="OrthoDB" id="8442777at2"/>
<protein>
    <recommendedName>
        <fullName evidence="7">Acyl carrier protein phosphodiesterase</fullName>
    </recommendedName>
</protein>
<sequence>MNYLAHLYLAENDDAALVGNLLGDFVKGRLGTRFDSPIYRGIRLHRAVDRFTDAHPIHRRSRQRFSTKRRRYAGIIVDMAYDHFLARYWSRFRADPLDQFAKRVYAALYRYHAELTPRLRQILPDMVREDWLTAYRDMDNVGLALDRLSLRLSRPSPLPGAVAEIRRAYGELETDFMQLLPELEHFTKSRHDSRLALPHPLPYWLKNNSRSERAIADGHRS</sequence>
<dbReference type="GO" id="GO:0008770">
    <property type="term" value="F:[acyl-carrier-protein] phosphodiesterase activity"/>
    <property type="evidence" value="ECO:0007669"/>
    <property type="project" value="InterPro"/>
</dbReference>
<keyword evidence="4" id="KW-0275">Fatty acid biosynthesis</keyword>
<evidence type="ECO:0000256" key="1">
    <source>
        <dbReference type="ARBA" id="ARBA00022516"/>
    </source>
</evidence>
<keyword evidence="1" id="KW-0444">Lipid biosynthesis</keyword>
<dbReference type="EMBL" id="AAOF01000003">
    <property type="protein sequence ID" value="EAR22448.1"/>
    <property type="molecule type" value="Genomic_DNA"/>
</dbReference>
<evidence type="ECO:0000313" key="6">
    <source>
        <dbReference type="Proteomes" id="UP000003374"/>
    </source>
</evidence>
<dbReference type="InterPro" id="IPR007431">
    <property type="entry name" value="ACP_PD"/>
</dbReference>
<dbReference type="RefSeq" id="WP_005002824.1">
    <property type="nucleotide sequence ID" value="NZ_CH672427.1"/>
</dbReference>
<evidence type="ECO:0000313" key="5">
    <source>
        <dbReference type="EMBL" id="EAR22448.1"/>
    </source>
</evidence>
<gene>
    <name evidence="5" type="ORF">NB231_11949</name>
</gene>
<evidence type="ECO:0000256" key="4">
    <source>
        <dbReference type="ARBA" id="ARBA00023160"/>
    </source>
</evidence>
<proteinExistence type="predicted"/>
<accession>A4BPE7</accession>
<reference evidence="5 6" key="1">
    <citation type="submission" date="2006-02" db="EMBL/GenBank/DDBJ databases">
        <authorList>
            <person name="Waterbury J."/>
            <person name="Ferriera S."/>
            <person name="Johnson J."/>
            <person name="Kravitz S."/>
            <person name="Halpern A."/>
            <person name="Remington K."/>
            <person name="Beeson K."/>
            <person name="Tran B."/>
            <person name="Rogers Y.-H."/>
            <person name="Friedman R."/>
            <person name="Venter J.C."/>
        </authorList>
    </citation>
    <scope>NUCLEOTIDE SEQUENCE [LARGE SCALE GENOMIC DNA]</scope>
    <source>
        <strain evidence="5 6">Nb-231</strain>
    </source>
</reference>
<evidence type="ECO:0008006" key="7">
    <source>
        <dbReference type="Google" id="ProtNLM"/>
    </source>
</evidence>
<keyword evidence="3" id="KW-0443">Lipid metabolism</keyword>